<evidence type="ECO:0000256" key="4">
    <source>
        <dbReference type="PROSITE-ProRule" id="PRU00335"/>
    </source>
</evidence>
<dbReference type="Pfam" id="PF00440">
    <property type="entry name" value="TetR_N"/>
    <property type="match status" value="1"/>
</dbReference>
<dbReference type="InterPro" id="IPR036271">
    <property type="entry name" value="Tet_transcr_reg_TetR-rel_C_sf"/>
</dbReference>
<evidence type="ECO:0000259" key="6">
    <source>
        <dbReference type="PROSITE" id="PS50977"/>
    </source>
</evidence>
<dbReference type="GO" id="GO:0000976">
    <property type="term" value="F:transcription cis-regulatory region binding"/>
    <property type="evidence" value="ECO:0007669"/>
    <property type="project" value="TreeGrafter"/>
</dbReference>
<keyword evidence="2 4" id="KW-0238">DNA-binding</keyword>
<dbReference type="PROSITE" id="PS01081">
    <property type="entry name" value="HTH_TETR_1"/>
    <property type="match status" value="1"/>
</dbReference>
<accession>A0A2P2GSN7</accession>
<dbReference type="InterPro" id="IPR050109">
    <property type="entry name" value="HTH-type_TetR-like_transc_reg"/>
</dbReference>
<dbReference type="AlphaFoldDB" id="A0A2P2GSN7"/>
<organism evidence="7 8">
    <name type="scientific">Streptomyces showdoensis</name>
    <dbReference type="NCBI Taxonomy" id="68268"/>
    <lineage>
        <taxon>Bacteria</taxon>
        <taxon>Bacillati</taxon>
        <taxon>Actinomycetota</taxon>
        <taxon>Actinomycetes</taxon>
        <taxon>Kitasatosporales</taxon>
        <taxon>Streptomycetaceae</taxon>
        <taxon>Streptomyces</taxon>
    </lineage>
</organism>
<evidence type="ECO:0000256" key="3">
    <source>
        <dbReference type="ARBA" id="ARBA00023163"/>
    </source>
</evidence>
<feature type="DNA-binding region" description="H-T-H motif" evidence="4">
    <location>
        <begin position="29"/>
        <end position="48"/>
    </location>
</feature>
<evidence type="ECO:0000313" key="8">
    <source>
        <dbReference type="Proteomes" id="UP000265325"/>
    </source>
</evidence>
<name>A0A2P2GSN7_STREW</name>
<dbReference type="PANTHER" id="PTHR30055">
    <property type="entry name" value="HTH-TYPE TRANSCRIPTIONAL REGULATOR RUTR"/>
    <property type="match status" value="1"/>
</dbReference>
<dbReference type="Proteomes" id="UP000265325">
    <property type="component" value="Unassembled WGS sequence"/>
</dbReference>
<protein>
    <submittedName>
        <fullName evidence="7">Gamma-butyrolactone-binding protein</fullName>
    </submittedName>
</protein>
<keyword evidence="3" id="KW-0804">Transcription</keyword>
<dbReference type="InterPro" id="IPR009057">
    <property type="entry name" value="Homeodomain-like_sf"/>
</dbReference>
<gene>
    <name evidence="7" type="ORF">VO63_07015</name>
</gene>
<dbReference type="InterPro" id="IPR047923">
    <property type="entry name" value="ArpA-like"/>
</dbReference>
<reference evidence="7 8" key="1">
    <citation type="submission" date="2015-05" db="EMBL/GenBank/DDBJ databases">
        <title>Draft Genome assembly of Streptomyces showdoensis.</title>
        <authorList>
            <person name="Thapa K.K."/>
            <person name="Metsa-Ketela M."/>
        </authorList>
    </citation>
    <scope>NUCLEOTIDE SEQUENCE [LARGE SCALE GENOMIC DNA]</scope>
    <source>
        <strain evidence="7 8">ATCC 15227</strain>
    </source>
</reference>
<feature type="domain" description="HTH tetR-type" evidence="6">
    <location>
        <begin position="6"/>
        <end position="66"/>
    </location>
</feature>
<dbReference type="PRINTS" id="PR00455">
    <property type="entry name" value="HTHTETR"/>
</dbReference>
<dbReference type="EMBL" id="LAQS01000008">
    <property type="protein sequence ID" value="KKZ74507.1"/>
    <property type="molecule type" value="Genomic_DNA"/>
</dbReference>
<keyword evidence="8" id="KW-1185">Reference proteome</keyword>
<keyword evidence="1" id="KW-0805">Transcription regulation</keyword>
<dbReference type="InterPro" id="IPR001647">
    <property type="entry name" value="HTH_TetR"/>
</dbReference>
<dbReference type="GO" id="GO:0003700">
    <property type="term" value="F:DNA-binding transcription factor activity"/>
    <property type="evidence" value="ECO:0007669"/>
    <property type="project" value="TreeGrafter"/>
</dbReference>
<dbReference type="PANTHER" id="PTHR30055:SF234">
    <property type="entry name" value="HTH-TYPE TRANSCRIPTIONAL REGULATOR BETI"/>
    <property type="match status" value="1"/>
</dbReference>
<dbReference type="InterPro" id="IPR023772">
    <property type="entry name" value="DNA-bd_HTH_TetR-type_CS"/>
</dbReference>
<dbReference type="Gene3D" id="1.10.357.10">
    <property type="entry name" value="Tetracycline Repressor, domain 2"/>
    <property type="match status" value="1"/>
</dbReference>
<evidence type="ECO:0000256" key="1">
    <source>
        <dbReference type="ARBA" id="ARBA00023015"/>
    </source>
</evidence>
<feature type="region of interest" description="Disordered" evidence="5">
    <location>
        <begin position="210"/>
        <end position="267"/>
    </location>
</feature>
<sequence length="267" mass="28120">MQDRAAKTRRQLIRSAAEVFDRGGFAGSSIGQICSHAQVSQGALHFHFRNKQALGEAVQSAAAEILLCVTGQVPAWHPAPLQLLVDTSHALARRVAGDLVLRAGFGLAHDPGWEGGASPWQHWRDWVRGVLHLARRQGSLAPGVDLDDAVAAITAVMAGVEGLERDPARARPAQSVTPFWRLVLPQLAADAVRGRTDPAGARVDAVGGWWDPAGARTDPAGGLARPGGESPSARRRPDGRPAPHACGAMTDGELCGVPYREMSGSAS</sequence>
<evidence type="ECO:0000256" key="5">
    <source>
        <dbReference type="SAM" id="MobiDB-lite"/>
    </source>
</evidence>
<evidence type="ECO:0000256" key="2">
    <source>
        <dbReference type="ARBA" id="ARBA00023125"/>
    </source>
</evidence>
<dbReference type="NCBIfam" id="NF041196">
    <property type="entry name" value="ScbR_bind_reg"/>
    <property type="match status" value="1"/>
</dbReference>
<evidence type="ECO:0000313" key="7">
    <source>
        <dbReference type="EMBL" id="KKZ74507.1"/>
    </source>
</evidence>
<dbReference type="SUPFAM" id="SSF48498">
    <property type="entry name" value="Tetracyclin repressor-like, C-terminal domain"/>
    <property type="match status" value="1"/>
</dbReference>
<dbReference type="PROSITE" id="PS50977">
    <property type="entry name" value="HTH_TETR_2"/>
    <property type="match status" value="1"/>
</dbReference>
<proteinExistence type="predicted"/>
<dbReference type="SUPFAM" id="SSF46689">
    <property type="entry name" value="Homeodomain-like"/>
    <property type="match status" value="1"/>
</dbReference>
<dbReference type="RefSeq" id="WP_046906715.1">
    <property type="nucleotide sequence ID" value="NZ_BAAAXG010000013.1"/>
</dbReference>
<comment type="caution">
    <text evidence="7">The sequence shown here is derived from an EMBL/GenBank/DDBJ whole genome shotgun (WGS) entry which is preliminary data.</text>
</comment>